<evidence type="ECO:0000256" key="1">
    <source>
        <dbReference type="SAM" id="Phobius"/>
    </source>
</evidence>
<organism evidence="2 3">
    <name type="scientific">Platanthera zijinensis</name>
    <dbReference type="NCBI Taxonomy" id="2320716"/>
    <lineage>
        <taxon>Eukaryota</taxon>
        <taxon>Viridiplantae</taxon>
        <taxon>Streptophyta</taxon>
        <taxon>Embryophyta</taxon>
        <taxon>Tracheophyta</taxon>
        <taxon>Spermatophyta</taxon>
        <taxon>Magnoliopsida</taxon>
        <taxon>Liliopsida</taxon>
        <taxon>Asparagales</taxon>
        <taxon>Orchidaceae</taxon>
        <taxon>Orchidoideae</taxon>
        <taxon>Orchideae</taxon>
        <taxon>Orchidinae</taxon>
        <taxon>Platanthera</taxon>
    </lineage>
</organism>
<keyword evidence="1" id="KW-0812">Transmembrane</keyword>
<accession>A0AAP0BQJ4</accession>
<keyword evidence="1" id="KW-1133">Transmembrane helix</keyword>
<proteinExistence type="predicted"/>
<gene>
    <name evidence="2" type="ORF">KSP39_PZI006563</name>
</gene>
<reference evidence="2 3" key="1">
    <citation type="journal article" date="2022" name="Nat. Plants">
        <title>Genomes of leafy and leafless Platanthera orchids illuminate the evolution of mycoheterotrophy.</title>
        <authorList>
            <person name="Li M.H."/>
            <person name="Liu K.W."/>
            <person name="Li Z."/>
            <person name="Lu H.C."/>
            <person name="Ye Q.L."/>
            <person name="Zhang D."/>
            <person name="Wang J.Y."/>
            <person name="Li Y.F."/>
            <person name="Zhong Z.M."/>
            <person name="Liu X."/>
            <person name="Yu X."/>
            <person name="Liu D.K."/>
            <person name="Tu X.D."/>
            <person name="Liu B."/>
            <person name="Hao Y."/>
            <person name="Liao X.Y."/>
            <person name="Jiang Y.T."/>
            <person name="Sun W.H."/>
            <person name="Chen J."/>
            <person name="Chen Y.Q."/>
            <person name="Ai Y."/>
            <person name="Zhai J.W."/>
            <person name="Wu S.S."/>
            <person name="Zhou Z."/>
            <person name="Hsiao Y.Y."/>
            <person name="Wu W.L."/>
            <person name="Chen Y.Y."/>
            <person name="Lin Y.F."/>
            <person name="Hsu J.L."/>
            <person name="Li C.Y."/>
            <person name="Wang Z.W."/>
            <person name="Zhao X."/>
            <person name="Zhong W.Y."/>
            <person name="Ma X.K."/>
            <person name="Ma L."/>
            <person name="Huang J."/>
            <person name="Chen G.Z."/>
            <person name="Huang M.Z."/>
            <person name="Huang L."/>
            <person name="Peng D.H."/>
            <person name="Luo Y.B."/>
            <person name="Zou S.Q."/>
            <person name="Chen S.P."/>
            <person name="Lan S."/>
            <person name="Tsai W.C."/>
            <person name="Van de Peer Y."/>
            <person name="Liu Z.J."/>
        </authorList>
    </citation>
    <scope>NUCLEOTIDE SEQUENCE [LARGE SCALE GENOMIC DNA]</scope>
    <source>
        <strain evidence="2">Lor287</strain>
    </source>
</reference>
<keyword evidence="1" id="KW-0472">Membrane</keyword>
<evidence type="ECO:0000313" key="2">
    <source>
        <dbReference type="EMBL" id="KAK8947248.1"/>
    </source>
</evidence>
<sequence>MFQIFPPYSKERFIFWCSCYSIILTDFSLLISLFMVIKTSHSCSFPFVDLKKIYFFEPNEFLICVCGDKSMKKKPRLLLRHQTSDVGLLISQSFVNCPHLKDPFSQGRASPSVRPLTLLPLSSTLVREAFGDPQHQLGHAFKEAKYQISAPPLRISFSRSCYLCYFYCYSLSYFNSIMLQRSS</sequence>
<comment type="caution">
    <text evidence="2">The sequence shown here is derived from an EMBL/GenBank/DDBJ whole genome shotgun (WGS) entry which is preliminary data.</text>
</comment>
<evidence type="ECO:0000313" key="3">
    <source>
        <dbReference type="Proteomes" id="UP001418222"/>
    </source>
</evidence>
<dbReference type="AlphaFoldDB" id="A0AAP0BQJ4"/>
<keyword evidence="3" id="KW-1185">Reference proteome</keyword>
<dbReference type="EMBL" id="JBBWWQ010000005">
    <property type="protein sequence ID" value="KAK8947248.1"/>
    <property type="molecule type" value="Genomic_DNA"/>
</dbReference>
<dbReference type="Proteomes" id="UP001418222">
    <property type="component" value="Unassembled WGS sequence"/>
</dbReference>
<feature type="transmembrane region" description="Helical" evidence="1">
    <location>
        <begin position="13"/>
        <end position="37"/>
    </location>
</feature>
<name>A0AAP0BQJ4_9ASPA</name>
<protein>
    <submittedName>
        <fullName evidence="2">Uncharacterized protein</fullName>
    </submittedName>
</protein>